<dbReference type="CDD" id="cd00130">
    <property type="entry name" value="PAS"/>
    <property type="match status" value="1"/>
</dbReference>
<dbReference type="InterPro" id="IPR011712">
    <property type="entry name" value="Sig_transdc_His_kin_sub3_dim/P"/>
</dbReference>
<dbReference type="SUPFAM" id="SSF55874">
    <property type="entry name" value="ATPase domain of HSP90 chaperone/DNA topoisomerase II/histidine kinase"/>
    <property type="match status" value="1"/>
</dbReference>
<dbReference type="Gene3D" id="3.30.565.10">
    <property type="entry name" value="Histidine kinase-like ATPase, C-terminal domain"/>
    <property type="match status" value="1"/>
</dbReference>
<evidence type="ECO:0000256" key="1">
    <source>
        <dbReference type="ARBA" id="ARBA00022679"/>
    </source>
</evidence>
<feature type="coiled-coil region" evidence="4">
    <location>
        <begin position="156"/>
        <end position="183"/>
    </location>
</feature>
<proteinExistence type="predicted"/>
<sequence length="385" mass="42077">MRHQRTMRRRGRSAAVFALGLLGGNLIARLNVDGHGDGPARHSRRIVDNAGEAIISADEFSRVVLANPAAAAMFGVSVAQMLGQPLAHFIRAPVEASGSPLDYFQGGGRAGRRATDYAGVGMRAGGDLFPIEGSITDAFQDGVTLYTIILRDISERQRVQQKLARSHDQLRQLSAALQTIREEERTHISRELHDDLGQLLASLRMDLTLLREICAGPDESQRLIAGMDANLLTAITSLRRIATNLRPRALDEGGLYFALQGLRDDFVERHGIACELLADEAELRLDDQASTTIFRIVQEALTNVARHAQATRVTLTLYRSNSELLITIRDDGRGIDDADMEKAESLGLVGMRERVWGLKGEISIGPDEGPGTRIDIVLPVADHIV</sequence>
<reference evidence="8" key="1">
    <citation type="journal article" date="2019" name="Int. J. Syst. Evol. Microbiol.">
        <title>The Global Catalogue of Microorganisms (GCM) 10K type strain sequencing project: providing services to taxonomists for standard genome sequencing and annotation.</title>
        <authorList>
            <consortium name="The Broad Institute Genomics Platform"/>
            <consortium name="The Broad Institute Genome Sequencing Center for Infectious Disease"/>
            <person name="Wu L."/>
            <person name="Ma J."/>
        </authorList>
    </citation>
    <scope>NUCLEOTIDE SEQUENCE [LARGE SCALE GENOMIC DNA]</scope>
    <source>
        <strain evidence="8">CCM 7480</strain>
    </source>
</reference>
<dbReference type="Pfam" id="PF07730">
    <property type="entry name" value="HisKA_3"/>
    <property type="match status" value="1"/>
</dbReference>
<evidence type="ECO:0000256" key="3">
    <source>
        <dbReference type="ARBA" id="ARBA00023012"/>
    </source>
</evidence>
<dbReference type="RefSeq" id="WP_312550184.1">
    <property type="nucleotide sequence ID" value="NZ_JBHRVV010000001.1"/>
</dbReference>
<comment type="caution">
    <text evidence="7">The sequence shown here is derived from an EMBL/GenBank/DDBJ whole genome shotgun (WGS) entry which is preliminary data.</text>
</comment>
<keyword evidence="1" id="KW-0808">Transferase</keyword>
<dbReference type="InterPro" id="IPR013767">
    <property type="entry name" value="PAS_fold"/>
</dbReference>
<dbReference type="InterPro" id="IPR005467">
    <property type="entry name" value="His_kinase_dom"/>
</dbReference>
<dbReference type="PROSITE" id="PS50112">
    <property type="entry name" value="PAS"/>
    <property type="match status" value="1"/>
</dbReference>
<dbReference type="Proteomes" id="UP001595665">
    <property type="component" value="Unassembled WGS sequence"/>
</dbReference>
<dbReference type="CDD" id="cd16917">
    <property type="entry name" value="HATPase_UhpB-NarQ-NarX-like"/>
    <property type="match status" value="1"/>
</dbReference>
<evidence type="ECO:0000259" key="6">
    <source>
        <dbReference type="PROSITE" id="PS50112"/>
    </source>
</evidence>
<keyword evidence="8" id="KW-1185">Reference proteome</keyword>
<protein>
    <submittedName>
        <fullName evidence="7">PAS domain-containing sensor histidine kinase</fullName>
    </submittedName>
</protein>
<evidence type="ECO:0000313" key="8">
    <source>
        <dbReference type="Proteomes" id="UP001595665"/>
    </source>
</evidence>
<dbReference type="InterPro" id="IPR036890">
    <property type="entry name" value="HATPase_C_sf"/>
</dbReference>
<dbReference type="SUPFAM" id="SSF55785">
    <property type="entry name" value="PYP-like sensor domain (PAS domain)"/>
    <property type="match status" value="1"/>
</dbReference>
<dbReference type="Gene3D" id="3.30.450.20">
    <property type="entry name" value="PAS domain"/>
    <property type="match status" value="1"/>
</dbReference>
<dbReference type="PROSITE" id="PS50109">
    <property type="entry name" value="HIS_KIN"/>
    <property type="match status" value="1"/>
</dbReference>
<gene>
    <name evidence="7" type="ORF">ACFOPH_01340</name>
</gene>
<evidence type="ECO:0000259" key="5">
    <source>
        <dbReference type="PROSITE" id="PS50109"/>
    </source>
</evidence>
<dbReference type="SMART" id="SM00091">
    <property type="entry name" value="PAS"/>
    <property type="match status" value="1"/>
</dbReference>
<evidence type="ECO:0000256" key="4">
    <source>
        <dbReference type="SAM" id="Coils"/>
    </source>
</evidence>
<evidence type="ECO:0000313" key="7">
    <source>
        <dbReference type="EMBL" id="MFC3456897.1"/>
    </source>
</evidence>
<keyword evidence="2 7" id="KW-0418">Kinase</keyword>
<dbReference type="GO" id="GO:0016301">
    <property type="term" value="F:kinase activity"/>
    <property type="evidence" value="ECO:0007669"/>
    <property type="project" value="UniProtKB-KW"/>
</dbReference>
<dbReference type="InterPro" id="IPR035965">
    <property type="entry name" value="PAS-like_dom_sf"/>
</dbReference>
<dbReference type="PANTHER" id="PTHR24421:SF59">
    <property type="entry name" value="OXYGEN SENSOR HISTIDINE KINASE NREB"/>
    <property type="match status" value="1"/>
</dbReference>
<evidence type="ECO:0000256" key="2">
    <source>
        <dbReference type="ARBA" id="ARBA00022777"/>
    </source>
</evidence>
<dbReference type="Pfam" id="PF02518">
    <property type="entry name" value="HATPase_c"/>
    <property type="match status" value="1"/>
</dbReference>
<dbReference type="PANTHER" id="PTHR24421">
    <property type="entry name" value="NITRATE/NITRITE SENSOR PROTEIN NARX-RELATED"/>
    <property type="match status" value="1"/>
</dbReference>
<keyword evidence="3" id="KW-0902">Two-component regulatory system</keyword>
<name>A0ABV7PEI0_9BURK</name>
<accession>A0ABV7PEI0</accession>
<dbReference type="InterPro" id="IPR000014">
    <property type="entry name" value="PAS"/>
</dbReference>
<dbReference type="Pfam" id="PF00989">
    <property type="entry name" value="PAS"/>
    <property type="match status" value="1"/>
</dbReference>
<dbReference type="InterPro" id="IPR003594">
    <property type="entry name" value="HATPase_dom"/>
</dbReference>
<organism evidence="7 8">
    <name type="scientific">Massilia haematophila</name>
    <dbReference type="NCBI Taxonomy" id="457923"/>
    <lineage>
        <taxon>Bacteria</taxon>
        <taxon>Pseudomonadati</taxon>
        <taxon>Pseudomonadota</taxon>
        <taxon>Betaproteobacteria</taxon>
        <taxon>Burkholderiales</taxon>
        <taxon>Oxalobacteraceae</taxon>
        <taxon>Telluria group</taxon>
        <taxon>Massilia</taxon>
    </lineage>
</organism>
<keyword evidence="4" id="KW-0175">Coiled coil</keyword>
<dbReference type="InterPro" id="IPR050482">
    <property type="entry name" value="Sensor_HK_TwoCompSys"/>
</dbReference>
<feature type="domain" description="Histidine kinase" evidence="5">
    <location>
        <begin position="293"/>
        <end position="382"/>
    </location>
</feature>
<dbReference type="SMART" id="SM00387">
    <property type="entry name" value="HATPase_c"/>
    <property type="match status" value="1"/>
</dbReference>
<dbReference type="NCBIfam" id="TIGR00229">
    <property type="entry name" value="sensory_box"/>
    <property type="match status" value="1"/>
</dbReference>
<dbReference type="EMBL" id="JBHRVV010000001">
    <property type="protein sequence ID" value="MFC3456897.1"/>
    <property type="molecule type" value="Genomic_DNA"/>
</dbReference>
<feature type="domain" description="PAS" evidence="6">
    <location>
        <begin position="39"/>
        <end position="84"/>
    </location>
</feature>
<dbReference type="Gene3D" id="1.20.5.1930">
    <property type="match status" value="1"/>
</dbReference>